<dbReference type="Gene3D" id="3.40.710.10">
    <property type="entry name" value="DD-peptidase/beta-lactamase superfamily"/>
    <property type="match status" value="1"/>
</dbReference>
<dbReference type="InterPro" id="IPR021860">
    <property type="entry name" value="Peptidase_S12_Pab87-rel_C"/>
</dbReference>
<comment type="caution">
    <text evidence="4">The sequence shown here is derived from an EMBL/GenBank/DDBJ whole genome shotgun (WGS) entry which is preliminary data.</text>
</comment>
<reference evidence="5" key="1">
    <citation type="journal article" date="2019" name="Int. J. Syst. Evol. Microbiol.">
        <title>The Global Catalogue of Microorganisms (GCM) 10K type strain sequencing project: providing services to taxonomists for standard genome sequencing and annotation.</title>
        <authorList>
            <consortium name="The Broad Institute Genomics Platform"/>
            <consortium name="The Broad Institute Genome Sequencing Center for Infectious Disease"/>
            <person name="Wu L."/>
            <person name="Ma J."/>
        </authorList>
    </citation>
    <scope>NUCLEOTIDE SEQUENCE [LARGE SCALE GENOMIC DNA]</scope>
    <source>
        <strain evidence="5">JCM 17919</strain>
    </source>
</reference>
<dbReference type="PANTHER" id="PTHR46825:SF15">
    <property type="entry name" value="BETA-LACTAMASE-RELATED DOMAIN-CONTAINING PROTEIN"/>
    <property type="match status" value="1"/>
</dbReference>
<sequence>MKKIIAFCSLLTLGSTAGAQAPAFVSDSFDRYVQQGLKDWDIPGLAVVIVKDGRVVLQKGYGVRNIETRQPVDAQTLFMIASNTKLFTGTALALLEQRGKLRIDDPVSKYFPDYRLYDPISAQLVTFRDLLAHRIGTKTFQGDFTFWNSKLSREEVIRRMRLLKPSGQFRQDYGYCNSCFLTAGEVVPRVTGRSWEDFVRDSIVLPAGMKQTLMLSTGIDKQPNVSAPYTSSFTGTLQRVPYDNWNNLAPAASMVSNVEDLAQWLRLQLDSGRVNGKQVLPFAVLQKTRDVNIMTGSRRSGAFPTHFRGYGLGLFATDYNGRQVYWHTGGAGGMVSNVCFVPEERLGIAILTNNDNQNFFEALRYQVLDAYLGVPWVNRSQQFLPSFRRDMDGQLKEIAGWRARVKGVVPPLPIAEYTGTYQNPLYGNIRITNEGSGLQIRFLNHDDLRASLTYMDNDEWLMEYNNIEFGIFAIKFDAIKGKVKSVTTRQNEYAEQDPYVFIKK</sequence>
<dbReference type="InterPro" id="IPR001466">
    <property type="entry name" value="Beta-lactam-related"/>
</dbReference>
<evidence type="ECO:0000313" key="5">
    <source>
        <dbReference type="Proteomes" id="UP001501725"/>
    </source>
</evidence>
<dbReference type="Pfam" id="PF11954">
    <property type="entry name" value="DUF3471"/>
    <property type="match status" value="1"/>
</dbReference>
<organism evidence="4 5">
    <name type="scientific">Flaviaesturariibacter amylovorans</name>
    <dbReference type="NCBI Taxonomy" id="1084520"/>
    <lineage>
        <taxon>Bacteria</taxon>
        <taxon>Pseudomonadati</taxon>
        <taxon>Bacteroidota</taxon>
        <taxon>Chitinophagia</taxon>
        <taxon>Chitinophagales</taxon>
        <taxon>Chitinophagaceae</taxon>
        <taxon>Flaviaestuariibacter</taxon>
    </lineage>
</organism>
<proteinExistence type="predicted"/>
<dbReference type="GO" id="GO:0016787">
    <property type="term" value="F:hydrolase activity"/>
    <property type="evidence" value="ECO:0007669"/>
    <property type="project" value="UniProtKB-KW"/>
</dbReference>
<protein>
    <submittedName>
        <fullName evidence="4">Serine hydrolase</fullName>
    </submittedName>
</protein>
<evidence type="ECO:0000259" key="2">
    <source>
        <dbReference type="Pfam" id="PF00144"/>
    </source>
</evidence>
<dbReference type="InterPro" id="IPR012338">
    <property type="entry name" value="Beta-lactam/transpept-like"/>
</dbReference>
<keyword evidence="5" id="KW-1185">Reference proteome</keyword>
<feature type="chain" id="PRO_5047240992" evidence="1">
    <location>
        <begin position="20"/>
        <end position="504"/>
    </location>
</feature>
<keyword evidence="4" id="KW-0378">Hydrolase</keyword>
<feature type="domain" description="Peptidase S12 Pab87-related C-terminal" evidence="3">
    <location>
        <begin position="404"/>
        <end position="493"/>
    </location>
</feature>
<dbReference type="SUPFAM" id="SSF56601">
    <property type="entry name" value="beta-lactamase/transpeptidase-like"/>
    <property type="match status" value="1"/>
</dbReference>
<dbReference type="RefSeq" id="WP_345255082.1">
    <property type="nucleotide sequence ID" value="NZ_BAABGY010000007.1"/>
</dbReference>
<evidence type="ECO:0000259" key="3">
    <source>
        <dbReference type="Pfam" id="PF11954"/>
    </source>
</evidence>
<dbReference type="Pfam" id="PF00144">
    <property type="entry name" value="Beta-lactamase"/>
    <property type="match status" value="1"/>
</dbReference>
<dbReference type="Proteomes" id="UP001501725">
    <property type="component" value="Unassembled WGS sequence"/>
</dbReference>
<dbReference type="PANTHER" id="PTHR46825">
    <property type="entry name" value="D-ALANYL-D-ALANINE-CARBOXYPEPTIDASE/ENDOPEPTIDASE AMPH"/>
    <property type="match status" value="1"/>
</dbReference>
<evidence type="ECO:0000313" key="4">
    <source>
        <dbReference type="EMBL" id="GAA4327656.1"/>
    </source>
</evidence>
<evidence type="ECO:0000256" key="1">
    <source>
        <dbReference type="SAM" id="SignalP"/>
    </source>
</evidence>
<accession>A0ABP8GP66</accession>
<dbReference type="EMBL" id="BAABGY010000007">
    <property type="protein sequence ID" value="GAA4327656.1"/>
    <property type="molecule type" value="Genomic_DNA"/>
</dbReference>
<dbReference type="InterPro" id="IPR050491">
    <property type="entry name" value="AmpC-like"/>
</dbReference>
<gene>
    <name evidence="4" type="ORF">GCM10023184_16980</name>
</gene>
<feature type="domain" description="Beta-lactamase-related" evidence="2">
    <location>
        <begin position="29"/>
        <end position="366"/>
    </location>
</feature>
<name>A0ABP8GP66_9BACT</name>
<keyword evidence="1" id="KW-0732">Signal</keyword>
<dbReference type="Gene3D" id="2.40.128.600">
    <property type="match status" value="1"/>
</dbReference>
<feature type="signal peptide" evidence="1">
    <location>
        <begin position="1"/>
        <end position="19"/>
    </location>
</feature>